<dbReference type="VEuPathDB" id="FungiDB:RhiirA1_401099"/>
<reference evidence="1 2" key="2">
    <citation type="submission" date="2017-09" db="EMBL/GenBank/DDBJ databases">
        <title>Extensive intraspecific genome diversity in a model arbuscular mycorrhizal fungus.</title>
        <authorList>
            <person name="Chen E.C."/>
            <person name="Morin E."/>
            <person name="Beaudet D."/>
            <person name="Noel J."/>
            <person name="Ndikumana S."/>
            <person name="Charron P."/>
            <person name="St-Onge C."/>
            <person name="Giorgi J."/>
            <person name="Grigoriev I.V."/>
            <person name="Roux C."/>
            <person name="Martin F.M."/>
            <person name="Corradi N."/>
        </authorList>
    </citation>
    <scope>NUCLEOTIDE SEQUENCE [LARGE SCALE GENOMIC DNA]</scope>
    <source>
        <strain evidence="1 2">A5</strain>
    </source>
</reference>
<dbReference type="EMBL" id="LLXJ01006463">
    <property type="protein sequence ID" value="PKB94206.1"/>
    <property type="molecule type" value="Genomic_DNA"/>
</dbReference>
<dbReference type="AlphaFoldDB" id="A0A2N0NI11"/>
<name>A0A2N0NI11_9GLOM</name>
<evidence type="ECO:0000313" key="1">
    <source>
        <dbReference type="EMBL" id="PKB94206.1"/>
    </source>
</evidence>
<protein>
    <submittedName>
        <fullName evidence="1">Uncharacterized protein</fullName>
    </submittedName>
</protein>
<comment type="caution">
    <text evidence="1">The sequence shown here is derived from an EMBL/GenBank/DDBJ whole genome shotgun (WGS) entry which is preliminary data.</text>
</comment>
<dbReference type="Proteomes" id="UP000232722">
    <property type="component" value="Unassembled WGS sequence"/>
</dbReference>
<reference evidence="1 2" key="1">
    <citation type="submission" date="2016-04" db="EMBL/GenBank/DDBJ databases">
        <title>Genome analyses suggest a sexual origin of heterokaryosis in a supposedly ancient asexual fungus.</title>
        <authorList>
            <person name="Ropars J."/>
            <person name="Sedzielewska K."/>
            <person name="Noel J."/>
            <person name="Charron P."/>
            <person name="Farinelli L."/>
            <person name="Marton T."/>
            <person name="Kruger M."/>
            <person name="Pelin A."/>
            <person name="Brachmann A."/>
            <person name="Corradi N."/>
        </authorList>
    </citation>
    <scope>NUCLEOTIDE SEQUENCE [LARGE SCALE GENOMIC DNA]</scope>
    <source>
        <strain evidence="1 2">A5</strain>
    </source>
</reference>
<evidence type="ECO:0000313" key="2">
    <source>
        <dbReference type="Proteomes" id="UP000232722"/>
    </source>
</evidence>
<proteinExistence type="predicted"/>
<sequence length="147" mass="17305">MPKKQKTSSVFTRYNEYKDIFRVDDNVLFCNYCNISIDWKRKSTVDNHCKSQKHVIDVRSQKESQNKTQQLTLLCTQAVSESKKQLIEDQTFLLKKQNYLPSIFDKHFQSLKLFFDSKPVAIIMGKTTDDCARSVVNTLFCYRNETK</sequence>
<accession>A0A2N0NI11</accession>
<organism evidence="1 2">
    <name type="scientific">Rhizophagus irregularis</name>
    <dbReference type="NCBI Taxonomy" id="588596"/>
    <lineage>
        <taxon>Eukaryota</taxon>
        <taxon>Fungi</taxon>
        <taxon>Fungi incertae sedis</taxon>
        <taxon>Mucoromycota</taxon>
        <taxon>Glomeromycotina</taxon>
        <taxon>Glomeromycetes</taxon>
        <taxon>Glomerales</taxon>
        <taxon>Glomeraceae</taxon>
        <taxon>Rhizophagus</taxon>
    </lineage>
</organism>
<gene>
    <name evidence="1" type="ORF">RhiirA5_439319</name>
</gene>